<dbReference type="InterPro" id="IPR050177">
    <property type="entry name" value="Lipid_A_modif_metabolic_enz"/>
</dbReference>
<evidence type="ECO:0000259" key="1">
    <source>
        <dbReference type="Pfam" id="PF01370"/>
    </source>
</evidence>
<dbReference type="SUPFAM" id="SSF51735">
    <property type="entry name" value="NAD(P)-binding Rossmann-fold domains"/>
    <property type="match status" value="1"/>
</dbReference>
<dbReference type="PANTHER" id="PTHR43245">
    <property type="entry name" value="BIFUNCTIONAL POLYMYXIN RESISTANCE PROTEIN ARNA"/>
    <property type="match status" value="1"/>
</dbReference>
<accession>A0A0F7LC08</accession>
<dbReference type="InterPro" id="IPR036291">
    <property type="entry name" value="NAD(P)-bd_dom_sf"/>
</dbReference>
<reference evidence="2" key="2">
    <citation type="submission" date="2015-03" db="EMBL/GenBank/DDBJ databases">
        <authorList>
            <person name="Chow C.-E.T."/>
            <person name="Winget D.M."/>
            <person name="White R.A.III."/>
            <person name="Hallam S.J."/>
            <person name="Suttle C.A."/>
        </authorList>
    </citation>
    <scope>NUCLEOTIDE SEQUENCE</scope>
    <source>
        <strain evidence="2">Oxic3_2</strain>
    </source>
</reference>
<proteinExistence type="predicted"/>
<sequence length="323" mass="37390">MGNVISMDKRRNKKMNILITGGAGYIGSELVSFLLERDYQVRVVDTLEYGPESLLRYAGYENFDFDLIDVRRLDLLEQYLNEADVVIPLACLVGFPLCDQRPREAVEVNFDVNKWIAENKRPEQILIYPCTNSGYGVSKDGSVCTEESPLNPVSLYGKTKVDAEKVFQETEGCCTLRLATVFGPSSRARTDLLVNNFVLRAIKDRVLVLYECEFMRNYVHIWDICRVFLFIIDNWSECKNQTFNVGNDSINMNKLQLAEKIQEYIPLEIIKAEFTQDPDKRDYIVSSQKIYDIGFKCKYDLDDGVKQMIKVYKLINRPWYANY</sequence>
<dbReference type="PANTHER" id="PTHR43245:SF23">
    <property type="entry name" value="NAD(P)-BINDING DOMAIN-CONTAINING PROTEIN"/>
    <property type="match status" value="1"/>
</dbReference>
<organism evidence="2">
    <name type="scientific">uncultured marine virus</name>
    <dbReference type="NCBI Taxonomy" id="186617"/>
    <lineage>
        <taxon>Viruses</taxon>
        <taxon>environmental samples</taxon>
    </lineage>
</organism>
<reference evidence="2" key="1">
    <citation type="journal article" date="2015" name="Front. Microbiol.">
        <title>Combining genomic sequencing methods to explore viral diversity and reveal potential virus-host interactions.</title>
        <authorList>
            <person name="Chow C.E."/>
            <person name="Winget D.M."/>
            <person name="White R.A.III."/>
            <person name="Hallam S.J."/>
            <person name="Suttle C.A."/>
        </authorList>
    </citation>
    <scope>NUCLEOTIDE SEQUENCE</scope>
    <source>
        <strain evidence="2">Oxic3_2</strain>
    </source>
</reference>
<evidence type="ECO:0000313" key="2">
    <source>
        <dbReference type="EMBL" id="AKH48731.1"/>
    </source>
</evidence>
<dbReference type="EMBL" id="KR029608">
    <property type="protein sequence ID" value="AKH48731.1"/>
    <property type="molecule type" value="Genomic_DNA"/>
</dbReference>
<dbReference type="Pfam" id="PF01370">
    <property type="entry name" value="Epimerase"/>
    <property type="match status" value="1"/>
</dbReference>
<dbReference type="Gene3D" id="3.40.50.720">
    <property type="entry name" value="NAD(P)-binding Rossmann-like Domain"/>
    <property type="match status" value="1"/>
</dbReference>
<name>A0A0F7LC08_9VIRU</name>
<protein>
    <submittedName>
        <fullName evidence="2">Putative UDP-glucose 4-epimerase</fullName>
    </submittedName>
</protein>
<feature type="domain" description="NAD-dependent epimerase/dehydratase" evidence="1">
    <location>
        <begin position="17"/>
        <end position="246"/>
    </location>
</feature>
<dbReference type="CDD" id="cd08946">
    <property type="entry name" value="SDR_e"/>
    <property type="match status" value="1"/>
</dbReference>
<dbReference type="InterPro" id="IPR001509">
    <property type="entry name" value="Epimerase_deHydtase"/>
</dbReference>